<evidence type="ECO:0000313" key="5">
    <source>
        <dbReference type="Proteomes" id="UP000583929"/>
    </source>
</evidence>
<evidence type="ECO:0000313" key="4">
    <source>
        <dbReference type="Proteomes" id="UP000525078"/>
    </source>
</evidence>
<feature type="region of interest" description="Disordered" evidence="1">
    <location>
        <begin position="198"/>
        <end position="277"/>
    </location>
</feature>
<sequence length="690" mass="76135">MGSIGVGLVVRSGRSSELGVERAVGARGRQGRVVRMEELGVDGGGEEVLSSLKSKKEKVKKLSAVVGRSSSSQEDCEMGFNVSDKEDELRSPSASNKFQLSKKFSDDGNGVGQASVPRKLRSAMKKRGRDSVSPPLSDSKKKIHTITGIHSQEMSAIKKPKSILKQKVSNKPTVSMPITKDEEEVAETLYALARMFSNNNSNDKSKRDTQSLQPNPSNFPESKPAVEAKDNVMNSTLPLRTKDDPSSSADKLNEMVKVDSSNKPNSQSNPISLDDYVPRVNPFTQSYVPKSEQQLNVKPLNSCSAKFRIPSEVHLDTRFKQPQQKDPLVMEKEKQIWLGKNAPILSSKKAGMGSLPGPSSTISQGVRVNDTCTPLPTAKIPAWLDVPSCSPRTNPVVQNQSIRKVSKAPVKRRLSKRCATHVYISQLIQALKKSGYEDVLSLPKNQKRSHEEGLKQGVAVTLNNNMYGEKNDDLNGLVSDPTVTNAVANKTNSNGVNNGILQQRFNQDQPLQKQRSFDFLSLSAGSSRTRNVVEPLSLSPLQVPYPHSLVQNQFHPQSSHNSAYLDHISSAGQVHPYGNLLYHTQASSTGLTKPQQQQVWSGHYRPDDTPKTTSKIANWQNGPTTTQHHHHQQQQHQQHQQQHLMSLPSSPFPAGKMTKQDHHMPSVYEEHGGGFRASSLPLQLLCHERR</sequence>
<gene>
    <name evidence="2" type="ORF">F8388_014619</name>
    <name evidence="3" type="ORF">G4B88_024533</name>
</gene>
<dbReference type="EMBL" id="JAATIQ010000321">
    <property type="protein sequence ID" value="KAF4361957.1"/>
    <property type="molecule type" value="Genomic_DNA"/>
</dbReference>
<comment type="caution">
    <text evidence="2">The sequence shown here is derived from an EMBL/GenBank/DDBJ whole genome shotgun (WGS) entry which is preliminary data.</text>
</comment>
<dbReference type="PANTHER" id="PTHR34792">
    <property type="entry name" value="OS02G0121500 PROTEIN"/>
    <property type="match status" value="1"/>
</dbReference>
<dbReference type="Proteomes" id="UP000525078">
    <property type="component" value="Unassembled WGS sequence"/>
</dbReference>
<dbReference type="EMBL" id="JAATIP010000227">
    <property type="protein sequence ID" value="KAF4358349.1"/>
    <property type="molecule type" value="Genomic_DNA"/>
</dbReference>
<dbReference type="Proteomes" id="UP000583929">
    <property type="component" value="Unassembled WGS sequence"/>
</dbReference>
<dbReference type="AlphaFoldDB" id="A0A7J6EKU1"/>
<evidence type="ECO:0000313" key="2">
    <source>
        <dbReference type="EMBL" id="KAF4358349.1"/>
    </source>
</evidence>
<feature type="compositionally biased region" description="Basic and acidic residues" evidence="1">
    <location>
        <begin position="240"/>
        <end position="257"/>
    </location>
</feature>
<dbReference type="PANTHER" id="PTHR34792:SF1">
    <property type="entry name" value="OS02G0121500 PROTEIN"/>
    <property type="match status" value="1"/>
</dbReference>
<reference evidence="4 5" key="1">
    <citation type="journal article" date="2020" name="bioRxiv">
        <title>Sequence and annotation of 42 cannabis genomes reveals extensive copy number variation in cannabinoid synthesis and pathogen resistance genes.</title>
        <authorList>
            <person name="Mckernan K.J."/>
            <person name="Helbert Y."/>
            <person name="Kane L.T."/>
            <person name="Ebling H."/>
            <person name="Zhang L."/>
            <person name="Liu B."/>
            <person name="Eaton Z."/>
            <person name="Mclaughlin S."/>
            <person name="Kingan S."/>
            <person name="Baybayan P."/>
            <person name="Concepcion G."/>
            <person name="Jordan M."/>
            <person name="Riva A."/>
            <person name="Barbazuk W."/>
            <person name="Harkins T."/>
        </authorList>
    </citation>
    <scope>NUCLEOTIDE SEQUENCE [LARGE SCALE GENOMIC DNA]</scope>
    <source>
        <strain evidence="4 5">cv. Jamaican Lion 4</strain>
        <strain evidence="3">Father</strain>
        <strain evidence="2">Mother</strain>
        <tissue evidence="2">Leaf</tissue>
    </source>
</reference>
<keyword evidence="5" id="KW-1185">Reference proteome</keyword>
<feature type="region of interest" description="Disordered" evidence="1">
    <location>
        <begin position="588"/>
        <end position="660"/>
    </location>
</feature>
<protein>
    <submittedName>
        <fullName evidence="2">Uncharacterized protein</fullName>
    </submittedName>
</protein>
<feature type="compositionally biased region" description="Basic residues" evidence="1">
    <location>
        <begin position="118"/>
        <end position="128"/>
    </location>
</feature>
<proteinExistence type="predicted"/>
<evidence type="ECO:0000313" key="3">
    <source>
        <dbReference type="EMBL" id="KAF4361957.1"/>
    </source>
</evidence>
<feature type="compositionally biased region" description="Polar residues" evidence="1">
    <location>
        <begin position="210"/>
        <end position="220"/>
    </location>
</feature>
<feature type="region of interest" description="Disordered" evidence="1">
    <location>
        <begin position="83"/>
        <end position="140"/>
    </location>
</feature>
<feature type="compositionally biased region" description="Low complexity" evidence="1">
    <location>
        <begin position="634"/>
        <end position="643"/>
    </location>
</feature>
<evidence type="ECO:0000256" key="1">
    <source>
        <dbReference type="SAM" id="MobiDB-lite"/>
    </source>
</evidence>
<feature type="compositionally biased region" description="Polar residues" evidence="1">
    <location>
        <begin position="259"/>
        <end position="271"/>
    </location>
</feature>
<accession>A0A7J6EKU1</accession>
<feature type="compositionally biased region" description="Polar residues" evidence="1">
    <location>
        <begin position="588"/>
        <end position="600"/>
    </location>
</feature>
<name>A0A7J6EKU1_CANSA</name>
<dbReference type="InterPro" id="IPR040305">
    <property type="entry name" value="At1g75730-like"/>
</dbReference>
<feature type="compositionally biased region" description="Polar residues" evidence="1">
    <location>
        <begin position="611"/>
        <end position="626"/>
    </location>
</feature>
<organism evidence="2 4">
    <name type="scientific">Cannabis sativa</name>
    <name type="common">Hemp</name>
    <name type="synonym">Marijuana</name>
    <dbReference type="NCBI Taxonomy" id="3483"/>
    <lineage>
        <taxon>Eukaryota</taxon>
        <taxon>Viridiplantae</taxon>
        <taxon>Streptophyta</taxon>
        <taxon>Embryophyta</taxon>
        <taxon>Tracheophyta</taxon>
        <taxon>Spermatophyta</taxon>
        <taxon>Magnoliopsida</taxon>
        <taxon>eudicotyledons</taxon>
        <taxon>Gunneridae</taxon>
        <taxon>Pentapetalae</taxon>
        <taxon>rosids</taxon>
        <taxon>fabids</taxon>
        <taxon>Rosales</taxon>
        <taxon>Cannabaceae</taxon>
        <taxon>Cannabis</taxon>
    </lineage>
</organism>